<evidence type="ECO:0000313" key="2">
    <source>
        <dbReference type="EMBL" id="TPP44232.1"/>
    </source>
</evidence>
<name>A0A504X5K8_LEIDO</name>
<gene>
    <name evidence="2" type="ORF">CGC20_23775</name>
</gene>
<comment type="caution">
    <text evidence="2">The sequence shown here is derived from an EMBL/GenBank/DDBJ whole genome shotgun (WGS) entry which is preliminary data.</text>
</comment>
<sequence>MPRPPFDPKTAALDAPRRRHKPSPASAGIGWRRKFSGTALLTHVPHAQRFPAPQRVRPLAGYERVSPGEEALASHRRRLRRFAKLLYSLRKGGAARAATNSRGAAALHNNAATALGMVGCGWGSAGCKEGLVNKRAERWGVAAVASALSLLAALGGGRAGAWGGALRHIWARMLAPPARRVRLSFRSVFVHCAPEHGGEACKFAKSTLPEAPAQDARPTSRETVLRDATFHDKSFFTAAFRSGICPHSGFAGRRVAGSGAVWGAGGALPSAALALWCPPAFAMRVSGKALFPLRQAGLAHRSGARGTLGFTR</sequence>
<feature type="region of interest" description="Disordered" evidence="1">
    <location>
        <begin position="1"/>
        <end position="29"/>
    </location>
</feature>
<dbReference type="EMBL" id="RHLD01000031">
    <property type="protein sequence ID" value="TPP44232.1"/>
    <property type="molecule type" value="Genomic_DNA"/>
</dbReference>
<accession>A0A504X5K8</accession>
<dbReference type="AlphaFoldDB" id="A0A504X5K8"/>
<evidence type="ECO:0000313" key="3">
    <source>
        <dbReference type="Proteomes" id="UP000318821"/>
    </source>
</evidence>
<proteinExistence type="predicted"/>
<evidence type="ECO:0000256" key="1">
    <source>
        <dbReference type="SAM" id="MobiDB-lite"/>
    </source>
</evidence>
<protein>
    <submittedName>
        <fullName evidence="2">Uncharacterized protein</fullName>
    </submittedName>
</protein>
<dbReference type="Proteomes" id="UP000318821">
    <property type="component" value="Unassembled WGS sequence"/>
</dbReference>
<reference evidence="3" key="1">
    <citation type="submission" date="2019-02" db="EMBL/GenBank/DDBJ databases">
        <title>FDA dAtabase for Regulatory Grade micrObial Sequences (FDA-ARGOS): Supporting development and validation of Infectious Disease Dx tests.</title>
        <authorList>
            <person name="Duncan R."/>
            <person name="Fisher C."/>
            <person name="Tallon L."/>
            <person name="Sadzewicz L."/>
            <person name="Sengamalay N."/>
            <person name="Ott S."/>
            <person name="Godinez A."/>
            <person name="Nagaraj S."/>
            <person name="Vavikolanu K."/>
            <person name="Vyas G."/>
            <person name="Nadendla S."/>
            <person name="Aluvathingal J."/>
            <person name="Sichtig H."/>
        </authorList>
    </citation>
    <scope>NUCLEOTIDE SEQUENCE [LARGE SCALE GENOMIC DNA]</scope>
    <source>
        <strain evidence="3">FDAARGOS_360</strain>
    </source>
</reference>
<organism evidence="2 3">
    <name type="scientific">Leishmania donovani</name>
    <dbReference type="NCBI Taxonomy" id="5661"/>
    <lineage>
        <taxon>Eukaryota</taxon>
        <taxon>Discoba</taxon>
        <taxon>Euglenozoa</taxon>
        <taxon>Kinetoplastea</taxon>
        <taxon>Metakinetoplastina</taxon>
        <taxon>Trypanosomatida</taxon>
        <taxon>Trypanosomatidae</taxon>
        <taxon>Leishmaniinae</taxon>
        <taxon>Leishmania</taxon>
    </lineage>
</organism>